<protein>
    <submittedName>
        <fullName evidence="1">Predicted protein</fullName>
    </submittedName>
</protein>
<organism evidence="1 2">
    <name type="scientific">Leptosphaeria maculans (strain JN3 / isolate v23.1.3 / race Av1-4-5-6-7-8)</name>
    <name type="common">Blackleg fungus</name>
    <name type="synonym">Phoma lingam</name>
    <dbReference type="NCBI Taxonomy" id="985895"/>
    <lineage>
        <taxon>Eukaryota</taxon>
        <taxon>Fungi</taxon>
        <taxon>Dikarya</taxon>
        <taxon>Ascomycota</taxon>
        <taxon>Pezizomycotina</taxon>
        <taxon>Dothideomycetes</taxon>
        <taxon>Pleosporomycetidae</taxon>
        <taxon>Pleosporales</taxon>
        <taxon>Pleosporineae</taxon>
        <taxon>Leptosphaeriaceae</taxon>
        <taxon>Plenodomus</taxon>
        <taxon>Plenodomus lingam/Leptosphaeria maculans species complex</taxon>
    </lineage>
</organism>
<accession>E5AEI9</accession>
<dbReference type="HOGENOM" id="CLU_2996913_0_0_1"/>
<dbReference type="InParanoid" id="E5AEI9"/>
<proteinExistence type="predicted"/>
<dbReference type="AlphaFoldDB" id="E5AEI9"/>
<dbReference type="EMBL" id="FP929139">
    <property type="protein sequence ID" value="CBY01628.1"/>
    <property type="molecule type" value="Genomic_DNA"/>
</dbReference>
<gene>
    <name evidence="1" type="ORF">LEMA_uP004150.1</name>
</gene>
<sequence>MDNKEEQNMDGSSIVSLLLSCTSSKGSVHGVSGVVLTHHAEASFLPSRPIRESPQHQ</sequence>
<name>E5AEI9_LEPMJ</name>
<evidence type="ECO:0000313" key="1">
    <source>
        <dbReference type="EMBL" id="CBY01628.1"/>
    </source>
</evidence>
<evidence type="ECO:0000313" key="2">
    <source>
        <dbReference type="Proteomes" id="UP000002668"/>
    </source>
</evidence>
<reference evidence="2" key="1">
    <citation type="journal article" date="2011" name="Nat. Commun.">
        <title>Effector diversification within compartments of the Leptosphaeria maculans genome affected by Repeat-Induced Point mutations.</title>
        <authorList>
            <person name="Rouxel T."/>
            <person name="Grandaubert J."/>
            <person name="Hane J.K."/>
            <person name="Hoede C."/>
            <person name="van de Wouw A.P."/>
            <person name="Couloux A."/>
            <person name="Dominguez V."/>
            <person name="Anthouard V."/>
            <person name="Bally P."/>
            <person name="Bourras S."/>
            <person name="Cozijnsen A.J."/>
            <person name="Ciuffetti L.M."/>
            <person name="Degrave A."/>
            <person name="Dilmaghani A."/>
            <person name="Duret L."/>
            <person name="Fudal I."/>
            <person name="Goodwin S.B."/>
            <person name="Gout L."/>
            <person name="Glaser N."/>
            <person name="Linglin J."/>
            <person name="Kema G.H.J."/>
            <person name="Lapalu N."/>
            <person name="Lawrence C.B."/>
            <person name="May K."/>
            <person name="Meyer M."/>
            <person name="Ollivier B."/>
            <person name="Poulain J."/>
            <person name="Schoch C.L."/>
            <person name="Simon A."/>
            <person name="Spatafora J.W."/>
            <person name="Stachowiak A."/>
            <person name="Turgeon B.G."/>
            <person name="Tyler B.M."/>
            <person name="Vincent D."/>
            <person name="Weissenbach J."/>
            <person name="Amselem J."/>
            <person name="Quesneville H."/>
            <person name="Oliver R.P."/>
            <person name="Wincker P."/>
            <person name="Balesdent M.-H."/>
            <person name="Howlett B.J."/>
        </authorList>
    </citation>
    <scope>NUCLEOTIDE SEQUENCE [LARGE SCALE GENOMIC DNA]</scope>
    <source>
        <strain evidence="2">JN3 / isolate v23.1.3 / race Av1-4-5-6-7-8</strain>
    </source>
</reference>
<dbReference type="VEuPathDB" id="FungiDB:LEMA_uP004150.1"/>
<keyword evidence="2" id="KW-1185">Reference proteome</keyword>
<dbReference type="Proteomes" id="UP000002668">
    <property type="component" value="Genome"/>
</dbReference>
<dbReference type="PROSITE" id="PS51257">
    <property type="entry name" value="PROKAR_LIPOPROTEIN"/>
    <property type="match status" value="1"/>
</dbReference>